<organism evidence="1 2">
    <name type="scientific">Homarus americanus</name>
    <name type="common">American lobster</name>
    <dbReference type="NCBI Taxonomy" id="6706"/>
    <lineage>
        <taxon>Eukaryota</taxon>
        <taxon>Metazoa</taxon>
        <taxon>Ecdysozoa</taxon>
        <taxon>Arthropoda</taxon>
        <taxon>Crustacea</taxon>
        <taxon>Multicrustacea</taxon>
        <taxon>Malacostraca</taxon>
        <taxon>Eumalacostraca</taxon>
        <taxon>Eucarida</taxon>
        <taxon>Decapoda</taxon>
        <taxon>Pleocyemata</taxon>
        <taxon>Astacidea</taxon>
        <taxon>Nephropoidea</taxon>
        <taxon>Nephropidae</taxon>
        <taxon>Homarus</taxon>
    </lineage>
</organism>
<sequence length="126" mass="14265">MSTIIPPKHIMIHHQGHFHNLQNPIDSQDVCPGDWLEGTPCSTLVAQRPNWTLIRPESTNLLIYYGRSSDIHVEVDRVPQNSQPISKIHLAGSKWVLENVRATQGFTTIRRLKPKSIPGEGREDLT</sequence>
<accession>A0A8J5JIA0</accession>
<dbReference type="AlphaFoldDB" id="A0A8J5JIA0"/>
<protein>
    <submittedName>
        <fullName evidence="1">Uncharacterized protein</fullName>
    </submittedName>
</protein>
<comment type="caution">
    <text evidence="1">The sequence shown here is derived from an EMBL/GenBank/DDBJ whole genome shotgun (WGS) entry which is preliminary data.</text>
</comment>
<name>A0A8J5JIA0_HOMAM</name>
<gene>
    <name evidence="1" type="ORF">Hamer_G018726</name>
</gene>
<keyword evidence="2" id="KW-1185">Reference proteome</keyword>
<evidence type="ECO:0000313" key="2">
    <source>
        <dbReference type="Proteomes" id="UP000747542"/>
    </source>
</evidence>
<evidence type="ECO:0000313" key="1">
    <source>
        <dbReference type="EMBL" id="KAG7157666.1"/>
    </source>
</evidence>
<reference evidence="1" key="1">
    <citation type="journal article" date="2021" name="Sci. Adv.">
        <title>The American lobster genome reveals insights on longevity, neural, and immune adaptations.</title>
        <authorList>
            <person name="Polinski J.M."/>
            <person name="Zimin A.V."/>
            <person name="Clark K.F."/>
            <person name="Kohn A.B."/>
            <person name="Sadowski N."/>
            <person name="Timp W."/>
            <person name="Ptitsyn A."/>
            <person name="Khanna P."/>
            <person name="Romanova D.Y."/>
            <person name="Williams P."/>
            <person name="Greenwood S.J."/>
            <person name="Moroz L.L."/>
            <person name="Walt D.R."/>
            <person name="Bodnar A.G."/>
        </authorList>
    </citation>
    <scope>NUCLEOTIDE SEQUENCE</scope>
    <source>
        <strain evidence="1">GMGI-L3</strain>
    </source>
</reference>
<dbReference type="EMBL" id="JAHLQT010036987">
    <property type="protein sequence ID" value="KAG7157666.1"/>
    <property type="molecule type" value="Genomic_DNA"/>
</dbReference>
<proteinExistence type="predicted"/>
<dbReference type="Proteomes" id="UP000747542">
    <property type="component" value="Unassembled WGS sequence"/>
</dbReference>